<dbReference type="RefSeq" id="WP_070017385.1">
    <property type="nucleotide sequence ID" value="NZ_LJGW01000256.1"/>
</dbReference>
<name>A0A1E7L495_9ACTN</name>
<evidence type="ECO:0000313" key="3">
    <source>
        <dbReference type="Proteomes" id="UP000176005"/>
    </source>
</evidence>
<accession>A0A1E7L495</accession>
<keyword evidence="3" id="KW-1185">Reference proteome</keyword>
<dbReference type="AlphaFoldDB" id="A0A1E7L495"/>
<sequence>MNSVQEDSAVKPRPAFWYDLPYGYLQVDVYPSRERLEELARQILALPEGLRDRADQVFRMYALMMWELQKHRVVGCALGLHPDGESGASMSVLVVSILDTQGVDPKAALTVLMESGAGDTTDTGIVPLELPCGTGFVTGTVEETDVPQREPARGEAPAKASVWRGMVAIPDTRSSSVTVLQLVTPSLHLIDEYRNVLIGVAKTVTFNDPQSSQREPGAVAEAVRNDFG</sequence>
<comment type="caution">
    <text evidence="2">The sequence shown here is derived from an EMBL/GenBank/DDBJ whole genome shotgun (WGS) entry which is preliminary data.</text>
</comment>
<organism evidence="2 3">
    <name type="scientific">Streptomyces nanshensis</name>
    <dbReference type="NCBI Taxonomy" id="518642"/>
    <lineage>
        <taxon>Bacteria</taxon>
        <taxon>Bacillati</taxon>
        <taxon>Actinomycetota</taxon>
        <taxon>Actinomycetes</taxon>
        <taxon>Kitasatosporales</taxon>
        <taxon>Streptomycetaceae</taxon>
        <taxon>Streptomyces</taxon>
    </lineage>
</organism>
<gene>
    <name evidence="2" type="ORF">AN218_14930</name>
</gene>
<proteinExistence type="predicted"/>
<evidence type="ECO:0000256" key="1">
    <source>
        <dbReference type="SAM" id="MobiDB-lite"/>
    </source>
</evidence>
<reference evidence="2 3" key="1">
    <citation type="journal article" date="2016" name="Front. Microbiol.">
        <title>Comparative Genomics Analysis of Streptomyces Species Reveals Their Adaptation to the Marine Environment and Their Diversity at the Genomic Level.</title>
        <authorList>
            <person name="Tian X."/>
            <person name="Zhang Z."/>
            <person name="Yang T."/>
            <person name="Chen M."/>
            <person name="Li J."/>
            <person name="Chen F."/>
            <person name="Yang J."/>
            <person name="Li W."/>
            <person name="Zhang B."/>
            <person name="Zhang Z."/>
            <person name="Wu J."/>
            <person name="Zhang C."/>
            <person name="Long L."/>
            <person name="Xiao J."/>
        </authorList>
    </citation>
    <scope>NUCLEOTIDE SEQUENCE [LARGE SCALE GENOMIC DNA]</scope>
    <source>
        <strain evidence="2 3">SCSIO 10429</strain>
    </source>
</reference>
<protein>
    <submittedName>
        <fullName evidence="2">Uncharacterized protein</fullName>
    </submittedName>
</protein>
<feature type="region of interest" description="Disordered" evidence="1">
    <location>
        <begin position="208"/>
        <end position="228"/>
    </location>
</feature>
<dbReference type="EMBL" id="LJGW01000256">
    <property type="protein sequence ID" value="OEV11004.1"/>
    <property type="molecule type" value="Genomic_DNA"/>
</dbReference>
<evidence type="ECO:0000313" key="2">
    <source>
        <dbReference type="EMBL" id="OEV11004.1"/>
    </source>
</evidence>
<dbReference type="Proteomes" id="UP000176005">
    <property type="component" value="Unassembled WGS sequence"/>
</dbReference>